<accession>A0A517RLG5</accession>
<organism evidence="2 3">
    <name type="scientific">Gimesia alba</name>
    <dbReference type="NCBI Taxonomy" id="2527973"/>
    <lineage>
        <taxon>Bacteria</taxon>
        <taxon>Pseudomonadati</taxon>
        <taxon>Planctomycetota</taxon>
        <taxon>Planctomycetia</taxon>
        <taxon>Planctomycetales</taxon>
        <taxon>Planctomycetaceae</taxon>
        <taxon>Gimesia</taxon>
    </lineage>
</organism>
<gene>
    <name evidence="2" type="ORF">Pan241w_48390</name>
</gene>
<reference evidence="2 3" key="1">
    <citation type="submission" date="2019-02" db="EMBL/GenBank/DDBJ databases">
        <title>Deep-cultivation of Planctomycetes and their phenomic and genomic characterization uncovers novel biology.</title>
        <authorList>
            <person name="Wiegand S."/>
            <person name="Jogler M."/>
            <person name="Boedeker C."/>
            <person name="Pinto D."/>
            <person name="Vollmers J."/>
            <person name="Rivas-Marin E."/>
            <person name="Kohn T."/>
            <person name="Peeters S.H."/>
            <person name="Heuer A."/>
            <person name="Rast P."/>
            <person name="Oberbeckmann S."/>
            <person name="Bunk B."/>
            <person name="Jeske O."/>
            <person name="Meyerdierks A."/>
            <person name="Storesund J.E."/>
            <person name="Kallscheuer N."/>
            <person name="Luecker S."/>
            <person name="Lage O.M."/>
            <person name="Pohl T."/>
            <person name="Merkel B.J."/>
            <person name="Hornburger P."/>
            <person name="Mueller R.-W."/>
            <person name="Bruemmer F."/>
            <person name="Labrenz M."/>
            <person name="Spormann A.M."/>
            <person name="Op den Camp H."/>
            <person name="Overmann J."/>
            <person name="Amann R."/>
            <person name="Jetten M.S.M."/>
            <person name="Mascher T."/>
            <person name="Medema M.H."/>
            <person name="Devos D.P."/>
            <person name="Kaster A.-K."/>
            <person name="Ovreas L."/>
            <person name="Rohde M."/>
            <person name="Galperin M.Y."/>
            <person name="Jogler C."/>
        </authorList>
    </citation>
    <scope>NUCLEOTIDE SEQUENCE [LARGE SCALE GENOMIC DNA]</scope>
    <source>
        <strain evidence="2 3">Pan241w</strain>
    </source>
</reference>
<sequence length="29" mass="3360">MPTGPSRKEKRRQAALRELDLKTAECSMR</sequence>
<evidence type="ECO:0000313" key="3">
    <source>
        <dbReference type="Proteomes" id="UP000317171"/>
    </source>
</evidence>
<dbReference type="EMBL" id="CP036269">
    <property type="protein sequence ID" value="QDT44723.1"/>
    <property type="molecule type" value="Genomic_DNA"/>
</dbReference>
<dbReference type="KEGG" id="gaz:Pan241w_48390"/>
<evidence type="ECO:0000313" key="2">
    <source>
        <dbReference type="EMBL" id="QDT44723.1"/>
    </source>
</evidence>
<feature type="region of interest" description="Disordered" evidence="1">
    <location>
        <begin position="1"/>
        <end position="29"/>
    </location>
</feature>
<keyword evidence="3" id="KW-1185">Reference proteome</keyword>
<protein>
    <submittedName>
        <fullName evidence="2">Uncharacterized protein</fullName>
    </submittedName>
</protein>
<dbReference type="AlphaFoldDB" id="A0A517RLG5"/>
<dbReference type="Proteomes" id="UP000317171">
    <property type="component" value="Chromosome"/>
</dbReference>
<feature type="compositionally biased region" description="Basic and acidic residues" evidence="1">
    <location>
        <begin position="15"/>
        <end position="29"/>
    </location>
</feature>
<evidence type="ECO:0000256" key="1">
    <source>
        <dbReference type="SAM" id="MobiDB-lite"/>
    </source>
</evidence>
<proteinExistence type="predicted"/>
<name>A0A517RLG5_9PLAN</name>